<keyword evidence="1" id="KW-0812">Transmembrane</keyword>
<dbReference type="PANTHER" id="PTHR34054:SF6">
    <property type="entry name" value="TRANSMEMBRANE PROTEIN"/>
    <property type="match status" value="1"/>
</dbReference>
<reference evidence="2 3" key="1">
    <citation type="submission" date="2024-01" db="EMBL/GenBank/DDBJ databases">
        <title>The genomes of 5 underutilized Papilionoideae crops provide insights into root nodulation and disease resistanc.</title>
        <authorList>
            <person name="Jiang F."/>
        </authorList>
    </citation>
    <scope>NUCLEOTIDE SEQUENCE [LARGE SCALE GENOMIC DNA]</scope>
    <source>
        <strain evidence="2">LVBAO_FW01</strain>
        <tissue evidence="2">Leaves</tissue>
    </source>
</reference>
<comment type="caution">
    <text evidence="2">The sequence shown here is derived from an EMBL/GenBank/DDBJ whole genome shotgun (WGS) entry which is preliminary data.</text>
</comment>
<keyword evidence="1" id="KW-1133">Transmembrane helix</keyword>
<evidence type="ECO:0000313" key="2">
    <source>
        <dbReference type="EMBL" id="KAK7312477.1"/>
    </source>
</evidence>
<evidence type="ECO:0000256" key="1">
    <source>
        <dbReference type="SAM" id="Phobius"/>
    </source>
</evidence>
<feature type="transmembrane region" description="Helical" evidence="1">
    <location>
        <begin position="6"/>
        <end position="30"/>
    </location>
</feature>
<evidence type="ECO:0000313" key="3">
    <source>
        <dbReference type="Proteomes" id="UP001367508"/>
    </source>
</evidence>
<accession>A0AAN9K7W8</accession>
<protein>
    <submittedName>
        <fullName evidence="2">Uncharacterized protein</fullName>
    </submittedName>
</protein>
<keyword evidence="1" id="KW-0472">Membrane</keyword>
<dbReference type="EMBL" id="JAYMYQ010000009">
    <property type="protein sequence ID" value="KAK7312477.1"/>
    <property type="molecule type" value="Genomic_DNA"/>
</dbReference>
<gene>
    <name evidence="2" type="ORF">VNO77_36366</name>
</gene>
<keyword evidence="3" id="KW-1185">Reference proteome</keyword>
<dbReference type="InterPro" id="IPR045884">
    <property type="entry name" value="At5g59350-like"/>
</dbReference>
<name>A0AAN9K7W8_CANGL</name>
<organism evidence="2 3">
    <name type="scientific">Canavalia gladiata</name>
    <name type="common">Sword bean</name>
    <name type="synonym">Dolichos gladiatus</name>
    <dbReference type="NCBI Taxonomy" id="3824"/>
    <lineage>
        <taxon>Eukaryota</taxon>
        <taxon>Viridiplantae</taxon>
        <taxon>Streptophyta</taxon>
        <taxon>Embryophyta</taxon>
        <taxon>Tracheophyta</taxon>
        <taxon>Spermatophyta</taxon>
        <taxon>Magnoliopsida</taxon>
        <taxon>eudicotyledons</taxon>
        <taxon>Gunneridae</taxon>
        <taxon>Pentapetalae</taxon>
        <taxon>rosids</taxon>
        <taxon>fabids</taxon>
        <taxon>Fabales</taxon>
        <taxon>Fabaceae</taxon>
        <taxon>Papilionoideae</taxon>
        <taxon>50 kb inversion clade</taxon>
        <taxon>NPAAA clade</taxon>
        <taxon>indigoferoid/millettioid clade</taxon>
        <taxon>Phaseoleae</taxon>
        <taxon>Canavalia</taxon>
    </lineage>
</organism>
<dbReference type="PANTHER" id="PTHR34054">
    <property type="entry name" value="EXPRESSED PROTEIN"/>
    <property type="match status" value="1"/>
</dbReference>
<dbReference type="AlphaFoldDB" id="A0AAN9K7W8"/>
<dbReference type="Proteomes" id="UP001367508">
    <property type="component" value="Unassembled WGS sequence"/>
</dbReference>
<sequence length="299" mass="33988">MFFGGLGFVLSVVFGCLLLALVAELGYLIWWKKKSCTRTETDDVKGMLYGVCWKTESATNVVNMSSNPENKSNEPDLELGTGKDVLLNTFGEESVESELMRLHNLAGPPRFLFTIKEETKEDLEFEDCKPRSRKGSRTRSLSDLMVAIDSTPFLNPMASSPLKCSLDNLDSYKHQEFNPLFESSEESEFCKFRSSPPPKFKFLKDAEEKLYRKLIEEAQRRAQMNCGYVSETEIKDSLNSTKVIDNKDRSLLRFINNKEREHIDLQQHLPQFPSSSSQVLPLVSSPTTFTPVEEASMVH</sequence>
<proteinExistence type="predicted"/>